<dbReference type="Pfam" id="PF13847">
    <property type="entry name" value="Methyltransf_31"/>
    <property type="match status" value="1"/>
</dbReference>
<dbReference type="PATRIC" id="fig|1618381.3.peg.1131"/>
<dbReference type="AlphaFoldDB" id="A0A0G1RRE2"/>
<feature type="domain" description="Methyltransferase" evidence="1">
    <location>
        <begin position="43"/>
        <end position="142"/>
    </location>
</feature>
<evidence type="ECO:0000259" key="1">
    <source>
        <dbReference type="Pfam" id="PF13847"/>
    </source>
</evidence>
<protein>
    <recommendedName>
        <fullName evidence="1">Methyltransferase domain-containing protein</fullName>
    </recommendedName>
</protein>
<evidence type="ECO:0000313" key="3">
    <source>
        <dbReference type="Proteomes" id="UP000034794"/>
    </source>
</evidence>
<reference evidence="2 3" key="1">
    <citation type="journal article" date="2015" name="Nature">
        <title>rRNA introns, odd ribosomes, and small enigmatic genomes across a large radiation of phyla.</title>
        <authorList>
            <person name="Brown C.T."/>
            <person name="Hug L.A."/>
            <person name="Thomas B.C."/>
            <person name="Sharon I."/>
            <person name="Castelle C.J."/>
            <person name="Singh A."/>
            <person name="Wilkins M.J."/>
            <person name="Williams K.H."/>
            <person name="Banfield J.F."/>
        </authorList>
    </citation>
    <scope>NUCLEOTIDE SEQUENCE [LARGE SCALE GENOMIC DNA]</scope>
</reference>
<dbReference type="Gene3D" id="3.40.50.150">
    <property type="entry name" value="Vaccinia Virus protein VP39"/>
    <property type="match status" value="1"/>
</dbReference>
<proteinExistence type="predicted"/>
<dbReference type="EMBL" id="LCMI01000010">
    <property type="protein sequence ID" value="KKU32528.1"/>
    <property type="molecule type" value="Genomic_DNA"/>
</dbReference>
<accession>A0A0G1RRE2</accession>
<dbReference type="InterPro" id="IPR029063">
    <property type="entry name" value="SAM-dependent_MTases_sf"/>
</dbReference>
<organism evidence="2 3">
    <name type="scientific">Candidatus Collierbacteria bacterium GW2011_GWA2_46_26</name>
    <dbReference type="NCBI Taxonomy" id="1618381"/>
    <lineage>
        <taxon>Bacteria</taxon>
        <taxon>Candidatus Collieribacteriota</taxon>
    </lineage>
</organism>
<dbReference type="Proteomes" id="UP000034794">
    <property type="component" value="Unassembled WGS sequence"/>
</dbReference>
<dbReference type="SUPFAM" id="SSF53335">
    <property type="entry name" value="S-adenosyl-L-methionine-dependent methyltransferases"/>
    <property type="match status" value="1"/>
</dbReference>
<dbReference type="PANTHER" id="PTHR43861:SF1">
    <property type="entry name" value="TRANS-ACONITATE 2-METHYLTRANSFERASE"/>
    <property type="match status" value="1"/>
</dbReference>
<comment type="caution">
    <text evidence="2">The sequence shown here is derived from an EMBL/GenBank/DDBJ whole genome shotgun (WGS) entry which is preliminary data.</text>
</comment>
<gene>
    <name evidence="2" type="ORF">UX47_C0010G0044</name>
</gene>
<name>A0A0G1RRE2_9BACT</name>
<dbReference type="PANTHER" id="PTHR43861">
    <property type="entry name" value="TRANS-ACONITATE 2-METHYLTRANSFERASE-RELATED"/>
    <property type="match status" value="1"/>
</dbReference>
<sequence>MRDDKNTSWEKVSKWYGSIVGEKGHFYHQSLIIPQTLKLLEVKPGDRLIDVACGQGVLSRRLPESVKYVGLDASKKLIDEAKSLDNNKSHRYLVTDATKSFGLKETFNKAAIILALQNIKEPEKTIQHLSEVMEKSGELVIVLNHPCFRIPRQSSWEEDKANKMQYRRINRYMSPLEIPINTHPGEENSPVTWSFHHPVEDYSNYLFGNGFLIKKIEEWTSEKKSEGKAAKMENRAREEFPMFMAILAVKK</sequence>
<evidence type="ECO:0000313" key="2">
    <source>
        <dbReference type="EMBL" id="KKU32528.1"/>
    </source>
</evidence>
<dbReference type="InterPro" id="IPR025714">
    <property type="entry name" value="Methyltranfer_dom"/>
</dbReference>